<evidence type="ECO:0000313" key="1">
    <source>
        <dbReference type="Proteomes" id="UP000887579"/>
    </source>
</evidence>
<reference evidence="2" key="1">
    <citation type="submission" date="2022-11" db="UniProtKB">
        <authorList>
            <consortium name="WormBaseParasite"/>
        </authorList>
    </citation>
    <scope>IDENTIFICATION</scope>
</reference>
<dbReference type="WBParaSite" id="ES5_v2.g716.t1">
    <property type="protein sequence ID" value="ES5_v2.g716.t1"/>
    <property type="gene ID" value="ES5_v2.g716"/>
</dbReference>
<accession>A0AC34GRF1</accession>
<dbReference type="Proteomes" id="UP000887579">
    <property type="component" value="Unplaced"/>
</dbReference>
<protein>
    <submittedName>
        <fullName evidence="2">Phosphoinositide phospholipase C</fullName>
    </submittedName>
</protein>
<organism evidence="1 2">
    <name type="scientific">Panagrolaimus sp. ES5</name>
    <dbReference type="NCBI Taxonomy" id="591445"/>
    <lineage>
        <taxon>Eukaryota</taxon>
        <taxon>Metazoa</taxon>
        <taxon>Ecdysozoa</taxon>
        <taxon>Nematoda</taxon>
        <taxon>Chromadorea</taxon>
        <taxon>Rhabditida</taxon>
        <taxon>Tylenchina</taxon>
        <taxon>Panagrolaimomorpha</taxon>
        <taxon>Panagrolaimoidea</taxon>
        <taxon>Panagrolaimidae</taxon>
        <taxon>Panagrolaimus</taxon>
    </lineage>
</organism>
<sequence>MKQMKPFVQTVLQYKAQAKDLQEISEGELDFEAFALAVRRLLNFDTLFDGFFQSTVHHNNRCISLDQFFAFLNKEQKDEWAANKEQINEFLRTYLREVDLTRDSIETHLTCEEFVDYLFSQENTVFDPINNKVTHDMNQPLTNYWIASSHNTYLTGDQIKSDSSLDAYANSLMMGCRCVELDCWDGGKKNNGEPNDVVIYHGYTMTSKINLRDVLYTIRHYAFVTSEYPVILSIEDNCSVPFQRLMAQEFKEALGDSLLIAPLSKDETHLPSPAALRKKIILKHKKLRLENNNNGDDGKQEGKVHHIRIETQIIKGEKKFYFFENKQMDTLYELISYYTKHYLATAKFRTHLNTPCPQPQTHLGKPWFSEKVNKERAEELLNTTKEDGAYLVRYSSTDPNVFVLSLRVEGEIWHYRLKRDGRIFVVNQKVFDDLSVVVEWYQHHEFVSGVSLRFPVNEKNVGQYALAGANFSPGFYKDLTDLEKETEAIALQAYDGPDSTYLSFPVNAVIKIISKKNNLNNMWRGRYENATGHFPPEAVKELTNGLGNGGDAVSHVPIELVDTTVEKWEGDGKYGIRIAGTGQWNSREWIMASDDEKERGEWFGNIKEKAAQATSQKFINIKKEKTQNIAVELSNLVVYCQASGFNPNFVEESKFYEMCSLSETKHDKLIEKGLLLYNNRHLSRVYPQASRITSTNYLPWPMWNTGCHMVALNYQTADLSMQMNQGKFQANGRCGYILKPGYLRDESFRIDIADTVTGNFPINLKVEIIAGRQLSRNDKSKGICSPFVDVEVIGMKFDSQSFRTTSVSSNGLNPIWKQTFMFKIICPEVALLKFYVEDGDFMGAKSDPFIGQAVFPVDCLRGGYRSIPLLNQSAEPQELSALLVHLEFESTKHTNNKILHPHHELQAGRTIHGSAYAGQPQQSYHQLPRIFIFDTV</sequence>
<evidence type="ECO:0000313" key="2">
    <source>
        <dbReference type="WBParaSite" id="ES5_v2.g716.t1"/>
    </source>
</evidence>
<proteinExistence type="predicted"/>
<name>A0AC34GRF1_9BILA</name>